<evidence type="ECO:0000256" key="1">
    <source>
        <dbReference type="SAM" id="MobiDB-lite"/>
    </source>
</evidence>
<feature type="transmembrane region" description="Helical" evidence="2">
    <location>
        <begin position="89"/>
        <end position="108"/>
    </location>
</feature>
<feature type="region of interest" description="Disordered" evidence="1">
    <location>
        <begin position="187"/>
        <end position="247"/>
    </location>
</feature>
<keyword evidence="2" id="KW-1133">Transmembrane helix</keyword>
<reference evidence="3 4" key="1">
    <citation type="submission" date="2024-04" db="EMBL/GenBank/DDBJ databases">
        <title>Tritrichomonas musculus Genome.</title>
        <authorList>
            <person name="Alves-Ferreira E."/>
            <person name="Grigg M."/>
            <person name="Lorenzi H."/>
            <person name="Galac M."/>
        </authorList>
    </citation>
    <scope>NUCLEOTIDE SEQUENCE [LARGE SCALE GENOMIC DNA]</scope>
    <source>
        <strain evidence="3 4">EAF2021</strain>
    </source>
</reference>
<comment type="caution">
    <text evidence="3">The sequence shown here is derived from an EMBL/GenBank/DDBJ whole genome shotgun (WGS) entry which is preliminary data.</text>
</comment>
<organism evidence="3 4">
    <name type="scientific">Tritrichomonas musculus</name>
    <dbReference type="NCBI Taxonomy" id="1915356"/>
    <lineage>
        <taxon>Eukaryota</taxon>
        <taxon>Metamonada</taxon>
        <taxon>Parabasalia</taxon>
        <taxon>Tritrichomonadida</taxon>
        <taxon>Tritrichomonadidae</taxon>
        <taxon>Tritrichomonas</taxon>
    </lineage>
</organism>
<feature type="compositionally biased region" description="Low complexity" evidence="1">
    <location>
        <begin position="187"/>
        <end position="199"/>
    </location>
</feature>
<feature type="compositionally biased region" description="Low complexity" evidence="1">
    <location>
        <begin position="212"/>
        <end position="237"/>
    </location>
</feature>
<evidence type="ECO:0000256" key="2">
    <source>
        <dbReference type="SAM" id="Phobius"/>
    </source>
</evidence>
<feature type="transmembrane region" description="Helical" evidence="2">
    <location>
        <begin position="21"/>
        <end position="39"/>
    </location>
</feature>
<feature type="transmembrane region" description="Helical" evidence="2">
    <location>
        <begin position="45"/>
        <end position="77"/>
    </location>
</feature>
<evidence type="ECO:0000313" key="3">
    <source>
        <dbReference type="EMBL" id="KAK8884238.1"/>
    </source>
</evidence>
<feature type="transmembrane region" description="Helical" evidence="2">
    <location>
        <begin position="161"/>
        <end position="183"/>
    </location>
</feature>
<evidence type="ECO:0008006" key="5">
    <source>
        <dbReference type="Google" id="ProtNLM"/>
    </source>
</evidence>
<accession>A0ABR2K0G6</accession>
<sequence length="300" mass="34570">MQRSRQELQKDKMEIIFYIRFLLSIFPVGIITCSIYWIIITSSSFWINAIGANILISNIFSILFAFASLIFIIFCIFGIMSDNYFISQFFFVSTVMSFALSFITLSLSTEQSSKKYISDINDYCQRNLQAINDSKSLCYLNNPQWQISKYVRKRTTETYDIYVGILAPYVVIFIIFVIMCISISSKNKNSSRNAKDNNNPLITSNDQSDFANLDNEQNNSNNNNDTEQLLNTNNQSQPNPPQNNEERLNFDLDQGYEYVTEEEDEEQFNSIDITVNPHNQTHPVENNSNAPHIIKLSDTA</sequence>
<keyword evidence="2" id="KW-0812">Transmembrane</keyword>
<dbReference type="EMBL" id="JAPFFF010000008">
    <property type="protein sequence ID" value="KAK8884238.1"/>
    <property type="molecule type" value="Genomic_DNA"/>
</dbReference>
<feature type="compositionally biased region" description="Polar residues" evidence="1">
    <location>
        <begin position="200"/>
        <end position="210"/>
    </location>
</feature>
<protein>
    <recommendedName>
        <fullName evidence="5">Transmembrane protein</fullName>
    </recommendedName>
</protein>
<name>A0ABR2K0G6_9EUKA</name>
<keyword evidence="2" id="KW-0472">Membrane</keyword>
<gene>
    <name evidence="3" type="ORF">M9Y10_043346</name>
</gene>
<evidence type="ECO:0000313" key="4">
    <source>
        <dbReference type="Proteomes" id="UP001470230"/>
    </source>
</evidence>
<dbReference type="Proteomes" id="UP001470230">
    <property type="component" value="Unassembled WGS sequence"/>
</dbReference>
<proteinExistence type="predicted"/>
<keyword evidence="4" id="KW-1185">Reference proteome</keyword>